<sequence length="185" mass="19878">MDLSVSTILLLTVSCCLWNAEARSYRYVLTVPNGGPWGSWGSSEFCSTGYAHGFSLKVERSQGNGDDTALNGIRLYCSDGRTIESTVGPWGTWTENQFCPSGYLVSFSLRVEPPQGKGDDTAANNIQFTCSDGSALVGHGMHWGSFGAWSHRCPSVGICGIQTRVEGSQGRGDDTALNDVKLFCC</sequence>
<evidence type="ECO:0000313" key="2">
    <source>
        <dbReference type="Proteomes" id="UP000695026"/>
    </source>
</evidence>
<dbReference type="InterPro" id="IPR036706">
    <property type="entry name" value="VOMI_sf"/>
</dbReference>
<proteinExistence type="predicted"/>
<dbReference type="SUPFAM" id="SSF51092">
    <property type="entry name" value="Vitelline membrane outer protein-I (VMO-I)"/>
    <property type="match status" value="1"/>
</dbReference>
<reference evidence="3" key="1">
    <citation type="submission" date="2025-08" db="UniProtKB">
        <authorList>
            <consortium name="RefSeq"/>
        </authorList>
    </citation>
    <scope>IDENTIFICATION</scope>
    <source>
        <tissue evidence="3">Liver</tissue>
    </source>
</reference>
<dbReference type="Pfam" id="PF03762">
    <property type="entry name" value="VOMI"/>
    <property type="match status" value="1"/>
</dbReference>
<dbReference type="PANTHER" id="PTHR18841:SF2">
    <property type="entry name" value="VITELLINE MEMBRANE OUTER LAYER PROTEIN 1 HOMOLOG"/>
    <property type="match status" value="1"/>
</dbReference>
<gene>
    <name evidence="3" type="primary">LOC103051918</name>
</gene>
<dbReference type="RefSeq" id="XP_007439161.1">
    <property type="nucleotide sequence ID" value="XM_007439099.2"/>
</dbReference>
<feature type="signal peptide" evidence="1">
    <location>
        <begin position="1"/>
        <end position="22"/>
    </location>
</feature>
<dbReference type="Gene3D" id="2.100.10.20">
    <property type="entry name" value="Vitelline membrane outer layer protein I (VOMI)"/>
    <property type="match status" value="1"/>
</dbReference>
<dbReference type="OrthoDB" id="6344411at2759"/>
<feature type="chain" id="PRO_5039915374" evidence="1">
    <location>
        <begin position="23"/>
        <end position="185"/>
    </location>
</feature>
<keyword evidence="1" id="KW-0732">Signal</keyword>
<dbReference type="CDD" id="cd00220">
    <property type="entry name" value="VMO-I"/>
    <property type="match status" value="1"/>
</dbReference>
<dbReference type="GeneID" id="103051918"/>
<dbReference type="AlphaFoldDB" id="A0A9F2R804"/>
<dbReference type="Proteomes" id="UP000695026">
    <property type="component" value="Unplaced"/>
</dbReference>
<evidence type="ECO:0000313" key="3">
    <source>
        <dbReference type="RefSeq" id="XP_007439161.1"/>
    </source>
</evidence>
<dbReference type="PANTHER" id="PTHR18841">
    <property type="entry name" value="VITELLINE MEMBRANE OUTER LAYER PROTEIN I-RELATED"/>
    <property type="match status" value="1"/>
</dbReference>
<dbReference type="KEGG" id="pbi:103051918"/>
<name>A0A9F2R804_PYTBI</name>
<organism evidence="2 3">
    <name type="scientific">Python bivittatus</name>
    <name type="common">Burmese python</name>
    <name type="synonym">Python molurus bivittatus</name>
    <dbReference type="NCBI Taxonomy" id="176946"/>
    <lineage>
        <taxon>Eukaryota</taxon>
        <taxon>Metazoa</taxon>
        <taxon>Chordata</taxon>
        <taxon>Craniata</taxon>
        <taxon>Vertebrata</taxon>
        <taxon>Euteleostomi</taxon>
        <taxon>Lepidosauria</taxon>
        <taxon>Squamata</taxon>
        <taxon>Bifurcata</taxon>
        <taxon>Unidentata</taxon>
        <taxon>Episquamata</taxon>
        <taxon>Toxicofera</taxon>
        <taxon>Serpentes</taxon>
        <taxon>Henophidia</taxon>
        <taxon>Pythonidae</taxon>
        <taxon>Python</taxon>
    </lineage>
</organism>
<dbReference type="InterPro" id="IPR005515">
    <property type="entry name" value="VOMI"/>
</dbReference>
<dbReference type="OMA" id="EYTSVIT"/>
<keyword evidence="2" id="KW-1185">Reference proteome</keyword>
<accession>A0A9F2R804</accession>
<evidence type="ECO:0000256" key="1">
    <source>
        <dbReference type="SAM" id="SignalP"/>
    </source>
</evidence>
<protein>
    <submittedName>
        <fullName evidence="3">Vitelline membrane outer layer protein 1-like</fullName>
    </submittedName>
</protein>
<dbReference type="GO" id="GO:0005615">
    <property type="term" value="C:extracellular space"/>
    <property type="evidence" value="ECO:0007669"/>
    <property type="project" value="TreeGrafter"/>
</dbReference>